<reference evidence="2" key="1">
    <citation type="journal article" date="2019" name="Int. J. Syst. Evol. Microbiol.">
        <title>The Global Catalogue of Microorganisms (GCM) 10K type strain sequencing project: providing services to taxonomists for standard genome sequencing and annotation.</title>
        <authorList>
            <consortium name="The Broad Institute Genomics Platform"/>
            <consortium name="The Broad Institute Genome Sequencing Center for Infectious Disease"/>
            <person name="Wu L."/>
            <person name="Ma J."/>
        </authorList>
    </citation>
    <scope>NUCLEOTIDE SEQUENCE [LARGE SCALE GENOMIC DNA]</scope>
    <source>
        <strain evidence="2">NBRC 15640</strain>
    </source>
</reference>
<evidence type="ECO:0000313" key="1">
    <source>
        <dbReference type="EMBL" id="GLQ73765.1"/>
    </source>
</evidence>
<dbReference type="AlphaFoldDB" id="A0AAV5NT17"/>
<organism evidence="1 2">
    <name type="scientific">Vibrio penaeicida</name>
    <dbReference type="NCBI Taxonomy" id="104609"/>
    <lineage>
        <taxon>Bacteria</taxon>
        <taxon>Pseudomonadati</taxon>
        <taxon>Pseudomonadota</taxon>
        <taxon>Gammaproteobacteria</taxon>
        <taxon>Vibrionales</taxon>
        <taxon>Vibrionaceae</taxon>
        <taxon>Vibrio</taxon>
    </lineage>
</organism>
<dbReference type="EMBL" id="BSNX01000039">
    <property type="protein sequence ID" value="GLQ73765.1"/>
    <property type="molecule type" value="Genomic_DNA"/>
</dbReference>
<comment type="caution">
    <text evidence="1">The sequence shown here is derived from an EMBL/GenBank/DDBJ whole genome shotgun (WGS) entry which is preliminary data.</text>
</comment>
<name>A0AAV5NT17_9VIBR</name>
<evidence type="ECO:0000313" key="2">
    <source>
        <dbReference type="Proteomes" id="UP001156690"/>
    </source>
</evidence>
<dbReference type="Proteomes" id="UP001156690">
    <property type="component" value="Unassembled WGS sequence"/>
</dbReference>
<proteinExistence type="predicted"/>
<keyword evidence="2" id="KW-1185">Reference proteome</keyword>
<accession>A0AAV5NT17</accession>
<sequence>MTDIVKESSIRRIFFNKFVWQCDVTFIVFAQTGADKDNKHHQEDMRYGISQKLIAYRVNLGRL</sequence>
<gene>
    <name evidence="1" type="ORF">GCM10007932_31250</name>
</gene>
<protein>
    <submittedName>
        <fullName evidence="1">Uncharacterized protein</fullName>
    </submittedName>
</protein>